<sequence>MSRFNVKTDNRKITHVIVFLMALLLSHLVRVVVYLCYKINEEGGPYLSDEDYIESVKYELSERKLNFRQNEYVELEYLGKPVDKHLIEFIIEDKILLDLKGRTLLRHKIFHKQLASYLKEKNLPLAFVVNFQSRRLQLRRIINPNFNYQL</sequence>
<dbReference type="InterPro" id="IPR026350">
    <property type="entry name" value="GxxExxY"/>
</dbReference>
<protein>
    <recommendedName>
        <fullName evidence="4">GxxExxY protein</fullName>
    </recommendedName>
</protein>
<proteinExistence type="predicted"/>
<comment type="caution">
    <text evidence="2">The sequence shown here is derived from an EMBL/GenBank/DDBJ whole genome shotgun (WGS) entry which is preliminary data.</text>
</comment>
<keyword evidence="1" id="KW-0472">Membrane</keyword>
<dbReference type="Proteomes" id="UP000177354">
    <property type="component" value="Unassembled WGS sequence"/>
</dbReference>
<accession>A0A1F5Z7Q1</accession>
<dbReference type="NCBIfam" id="TIGR04256">
    <property type="entry name" value="GxxExxY"/>
    <property type="match status" value="1"/>
</dbReference>
<gene>
    <name evidence="2" type="ORF">A2777_02370</name>
</gene>
<dbReference type="Pfam" id="PF13366">
    <property type="entry name" value="PDDEXK_3"/>
    <property type="match status" value="1"/>
</dbReference>
<evidence type="ECO:0000313" key="2">
    <source>
        <dbReference type="EMBL" id="OGG08207.1"/>
    </source>
</evidence>
<feature type="transmembrane region" description="Helical" evidence="1">
    <location>
        <begin position="12"/>
        <end position="35"/>
    </location>
</feature>
<dbReference type="AlphaFoldDB" id="A0A1F5Z7Q1"/>
<keyword evidence="1" id="KW-1133">Transmembrane helix</keyword>
<evidence type="ECO:0000256" key="1">
    <source>
        <dbReference type="SAM" id="Phobius"/>
    </source>
</evidence>
<reference evidence="2 3" key="1">
    <citation type="journal article" date="2016" name="Nat. Commun.">
        <title>Thousands of microbial genomes shed light on interconnected biogeochemical processes in an aquifer system.</title>
        <authorList>
            <person name="Anantharaman K."/>
            <person name="Brown C.T."/>
            <person name="Hug L.A."/>
            <person name="Sharon I."/>
            <person name="Castelle C.J."/>
            <person name="Probst A.J."/>
            <person name="Thomas B.C."/>
            <person name="Singh A."/>
            <person name="Wilkins M.J."/>
            <person name="Karaoz U."/>
            <person name="Brodie E.L."/>
            <person name="Williams K.H."/>
            <person name="Hubbard S.S."/>
            <person name="Banfield J.F."/>
        </authorList>
    </citation>
    <scope>NUCLEOTIDE SEQUENCE [LARGE SCALE GENOMIC DNA]</scope>
</reference>
<keyword evidence="1" id="KW-0812">Transmembrane</keyword>
<dbReference type="EMBL" id="MFJF01000005">
    <property type="protein sequence ID" value="OGG08207.1"/>
    <property type="molecule type" value="Genomic_DNA"/>
</dbReference>
<evidence type="ECO:0000313" key="3">
    <source>
        <dbReference type="Proteomes" id="UP000177354"/>
    </source>
</evidence>
<organism evidence="2 3">
    <name type="scientific">Candidatus Gottesmanbacteria bacterium RIFCSPHIGHO2_01_FULL_40_15</name>
    <dbReference type="NCBI Taxonomy" id="1798376"/>
    <lineage>
        <taxon>Bacteria</taxon>
        <taxon>Candidatus Gottesmaniibacteriota</taxon>
    </lineage>
</organism>
<evidence type="ECO:0008006" key="4">
    <source>
        <dbReference type="Google" id="ProtNLM"/>
    </source>
</evidence>
<name>A0A1F5Z7Q1_9BACT</name>